<proteinExistence type="predicted"/>
<name>A8PL98_9COXI</name>
<gene>
    <name evidence="1" type="ORF">RICGR_0366</name>
</gene>
<sequence length="52" mass="6116">MRMNELIANNQVFDDSKNVLYNLQKITSIKQHQRLSSAISMSFNRNSQVCLW</sequence>
<comment type="caution">
    <text evidence="1">The sequence shown here is derived from an EMBL/GenBank/DDBJ whole genome shotgun (WGS) entry which is preliminary data.</text>
</comment>
<protein>
    <submittedName>
        <fullName evidence="1">Uncharacterized protein</fullName>
    </submittedName>
</protein>
<accession>A8PL98</accession>
<reference evidence="1" key="1">
    <citation type="submission" date="2006-04" db="EMBL/GenBank/DDBJ databases">
        <authorList>
            <person name="Seshadri R."/>
            <person name="Federici B.A."/>
        </authorList>
    </citation>
    <scope>NUCLEOTIDE SEQUENCE [LARGE SCALE GENOMIC DNA]</scope>
</reference>
<evidence type="ECO:0000313" key="1">
    <source>
        <dbReference type="EMBL" id="EDP46536.1"/>
    </source>
</evidence>
<dbReference type="AlphaFoldDB" id="A8PL98"/>
<organism evidence="1 2">
    <name type="scientific">Rickettsiella grylli</name>
    <dbReference type="NCBI Taxonomy" id="59196"/>
    <lineage>
        <taxon>Bacteria</taxon>
        <taxon>Pseudomonadati</taxon>
        <taxon>Pseudomonadota</taxon>
        <taxon>Gammaproteobacteria</taxon>
        <taxon>Legionellales</taxon>
        <taxon>Coxiellaceae</taxon>
        <taxon>Rickettsiella</taxon>
    </lineage>
</organism>
<dbReference type="EMBL" id="AAQJ02000001">
    <property type="protein sequence ID" value="EDP46536.1"/>
    <property type="molecule type" value="Genomic_DNA"/>
</dbReference>
<keyword evidence="2" id="KW-1185">Reference proteome</keyword>
<dbReference type="Proteomes" id="UP000054075">
    <property type="component" value="Unassembled WGS sequence"/>
</dbReference>
<reference evidence="1" key="2">
    <citation type="submission" date="2007-10" db="EMBL/GenBank/DDBJ databases">
        <authorList>
            <person name="Myers G.S."/>
        </authorList>
    </citation>
    <scope>NUCLEOTIDE SEQUENCE [LARGE SCALE GENOMIC DNA]</scope>
</reference>
<evidence type="ECO:0000313" key="2">
    <source>
        <dbReference type="Proteomes" id="UP000054075"/>
    </source>
</evidence>